<organism evidence="1 2">
    <name type="scientific">Hebeloma cylindrosporum</name>
    <dbReference type="NCBI Taxonomy" id="76867"/>
    <lineage>
        <taxon>Eukaryota</taxon>
        <taxon>Fungi</taxon>
        <taxon>Dikarya</taxon>
        <taxon>Basidiomycota</taxon>
        <taxon>Agaricomycotina</taxon>
        <taxon>Agaricomycetes</taxon>
        <taxon>Agaricomycetidae</taxon>
        <taxon>Agaricales</taxon>
        <taxon>Agaricineae</taxon>
        <taxon>Hymenogastraceae</taxon>
        <taxon>Hebeloma</taxon>
    </lineage>
</organism>
<keyword evidence="2" id="KW-1185">Reference proteome</keyword>
<sequence>MTTPAKGNEDERRVWKQWARTNGLTNANGRFITNSISGRRIRFRTGLANKDIHLLNAIEKNLIDLVHFRNSVVERWPESIRTMLNDGEKNGQGSVPFDSWHGPPGLERRKQAARVLTDLIQFFVREYHINNVTWLDNDTALAMRATSGYFPEMGFTISEDSALGDDILDIDQGSNFGIEHMKNPIHQLCLNIIMQANPTAKTNPLLFWVGLILQTEEFGHHQRLEFSGLKDTLTTREKLEALVHYARVFIMDFAYTSWLGSDSVHKEWKTAVESALNSKPSHWVDQGLPRPVDQRGDPTDFSQPHWKSFKTHFEPLRTQWLVKGSNSPIGVILELL</sequence>
<evidence type="ECO:0000313" key="1">
    <source>
        <dbReference type="EMBL" id="KIM45634.1"/>
    </source>
</evidence>
<dbReference type="Proteomes" id="UP000053424">
    <property type="component" value="Unassembled WGS sequence"/>
</dbReference>
<name>A0A0C3CNJ8_HEBCY</name>
<dbReference type="HOGENOM" id="CLU_071865_0_0_1"/>
<proteinExistence type="predicted"/>
<dbReference type="AlphaFoldDB" id="A0A0C3CNJ8"/>
<dbReference type="OrthoDB" id="4468869at2759"/>
<evidence type="ECO:0000313" key="2">
    <source>
        <dbReference type="Proteomes" id="UP000053424"/>
    </source>
</evidence>
<reference evidence="1 2" key="1">
    <citation type="submission" date="2014-04" db="EMBL/GenBank/DDBJ databases">
        <authorList>
            <consortium name="DOE Joint Genome Institute"/>
            <person name="Kuo A."/>
            <person name="Gay G."/>
            <person name="Dore J."/>
            <person name="Kohler A."/>
            <person name="Nagy L.G."/>
            <person name="Floudas D."/>
            <person name="Copeland A."/>
            <person name="Barry K.W."/>
            <person name="Cichocki N."/>
            <person name="Veneault-Fourrey C."/>
            <person name="LaButti K."/>
            <person name="Lindquist E.A."/>
            <person name="Lipzen A."/>
            <person name="Lundell T."/>
            <person name="Morin E."/>
            <person name="Murat C."/>
            <person name="Sun H."/>
            <person name="Tunlid A."/>
            <person name="Henrissat B."/>
            <person name="Grigoriev I.V."/>
            <person name="Hibbett D.S."/>
            <person name="Martin F."/>
            <person name="Nordberg H.P."/>
            <person name="Cantor M.N."/>
            <person name="Hua S.X."/>
        </authorList>
    </citation>
    <scope>NUCLEOTIDE SEQUENCE [LARGE SCALE GENOMIC DNA]</scope>
    <source>
        <strain evidence="2">h7</strain>
    </source>
</reference>
<accession>A0A0C3CNJ8</accession>
<gene>
    <name evidence="1" type="ORF">M413DRAFT_442291</name>
</gene>
<protein>
    <submittedName>
        <fullName evidence="1">Uncharacterized protein</fullName>
    </submittedName>
</protein>
<reference evidence="2" key="2">
    <citation type="submission" date="2015-01" db="EMBL/GenBank/DDBJ databases">
        <title>Evolutionary Origins and Diversification of the Mycorrhizal Mutualists.</title>
        <authorList>
            <consortium name="DOE Joint Genome Institute"/>
            <consortium name="Mycorrhizal Genomics Consortium"/>
            <person name="Kohler A."/>
            <person name="Kuo A."/>
            <person name="Nagy L.G."/>
            <person name="Floudas D."/>
            <person name="Copeland A."/>
            <person name="Barry K.W."/>
            <person name="Cichocki N."/>
            <person name="Veneault-Fourrey C."/>
            <person name="LaButti K."/>
            <person name="Lindquist E.A."/>
            <person name="Lipzen A."/>
            <person name="Lundell T."/>
            <person name="Morin E."/>
            <person name="Murat C."/>
            <person name="Riley R."/>
            <person name="Ohm R."/>
            <person name="Sun H."/>
            <person name="Tunlid A."/>
            <person name="Henrissat B."/>
            <person name="Grigoriev I.V."/>
            <person name="Hibbett D.S."/>
            <person name="Martin F."/>
        </authorList>
    </citation>
    <scope>NUCLEOTIDE SEQUENCE [LARGE SCALE GENOMIC DNA]</scope>
    <source>
        <strain evidence="2">h7</strain>
    </source>
</reference>
<dbReference type="EMBL" id="KN831772">
    <property type="protein sequence ID" value="KIM45634.1"/>
    <property type="molecule type" value="Genomic_DNA"/>
</dbReference>